<reference evidence="1 2" key="2">
    <citation type="journal article" date="2022" name="Mol. Ecol. Resour.">
        <title>The genomes of chicory, endive, great burdock and yacon provide insights into Asteraceae paleo-polyploidization history and plant inulin production.</title>
        <authorList>
            <person name="Fan W."/>
            <person name="Wang S."/>
            <person name="Wang H."/>
            <person name="Wang A."/>
            <person name="Jiang F."/>
            <person name="Liu H."/>
            <person name="Zhao H."/>
            <person name="Xu D."/>
            <person name="Zhang Y."/>
        </authorList>
    </citation>
    <scope>NUCLEOTIDE SEQUENCE [LARGE SCALE GENOMIC DNA]</scope>
    <source>
        <strain evidence="2">cv. Niubang</strain>
    </source>
</reference>
<reference evidence="2" key="1">
    <citation type="journal article" date="2022" name="Mol. Ecol. Resour.">
        <title>The genomes of chicory, endive, great burdock and yacon provide insights into Asteraceae palaeo-polyploidization history and plant inulin production.</title>
        <authorList>
            <person name="Fan W."/>
            <person name="Wang S."/>
            <person name="Wang H."/>
            <person name="Wang A."/>
            <person name="Jiang F."/>
            <person name="Liu H."/>
            <person name="Zhao H."/>
            <person name="Xu D."/>
            <person name="Zhang Y."/>
        </authorList>
    </citation>
    <scope>NUCLEOTIDE SEQUENCE [LARGE SCALE GENOMIC DNA]</scope>
    <source>
        <strain evidence="2">cv. Niubang</strain>
    </source>
</reference>
<dbReference type="Proteomes" id="UP001055879">
    <property type="component" value="Linkage Group LG15"/>
</dbReference>
<organism evidence="1 2">
    <name type="scientific">Arctium lappa</name>
    <name type="common">Greater burdock</name>
    <name type="synonym">Lappa major</name>
    <dbReference type="NCBI Taxonomy" id="4217"/>
    <lineage>
        <taxon>Eukaryota</taxon>
        <taxon>Viridiplantae</taxon>
        <taxon>Streptophyta</taxon>
        <taxon>Embryophyta</taxon>
        <taxon>Tracheophyta</taxon>
        <taxon>Spermatophyta</taxon>
        <taxon>Magnoliopsida</taxon>
        <taxon>eudicotyledons</taxon>
        <taxon>Gunneridae</taxon>
        <taxon>Pentapetalae</taxon>
        <taxon>asterids</taxon>
        <taxon>campanulids</taxon>
        <taxon>Asterales</taxon>
        <taxon>Asteraceae</taxon>
        <taxon>Carduoideae</taxon>
        <taxon>Cardueae</taxon>
        <taxon>Arctiinae</taxon>
        <taxon>Arctium</taxon>
    </lineage>
</organism>
<comment type="caution">
    <text evidence="1">The sequence shown here is derived from an EMBL/GenBank/DDBJ whole genome shotgun (WGS) entry which is preliminary data.</text>
</comment>
<evidence type="ECO:0000313" key="1">
    <source>
        <dbReference type="EMBL" id="KAI3672593.1"/>
    </source>
</evidence>
<proteinExistence type="predicted"/>
<dbReference type="EMBL" id="CM042061">
    <property type="protein sequence ID" value="KAI3672593.1"/>
    <property type="molecule type" value="Genomic_DNA"/>
</dbReference>
<keyword evidence="2" id="KW-1185">Reference proteome</keyword>
<protein>
    <submittedName>
        <fullName evidence="1">Uncharacterized protein</fullName>
    </submittedName>
</protein>
<name>A0ACB8XRD6_ARCLA</name>
<accession>A0ACB8XRD6</accession>
<sequence length="86" mass="9816">MFSSSWNEVRAGAMDSHIQDVEKNKRKSVVTTNEMMEMVDAAMEVMRMEDANELEKKVRKLHQGIALKKSGNLVFYTDESQLYTAG</sequence>
<evidence type="ECO:0000313" key="2">
    <source>
        <dbReference type="Proteomes" id="UP001055879"/>
    </source>
</evidence>
<gene>
    <name evidence="1" type="ORF">L6452_38688</name>
</gene>